<protein>
    <submittedName>
        <fullName evidence="1">Uncharacterized protein</fullName>
    </submittedName>
</protein>
<gene>
    <name evidence="1" type="ORF">SEGD1_189</name>
</gene>
<evidence type="ECO:0000313" key="1">
    <source>
        <dbReference type="EMBL" id="AMR59836.1"/>
    </source>
</evidence>
<evidence type="ECO:0000313" key="2">
    <source>
        <dbReference type="Proteomes" id="UP000223976"/>
    </source>
</evidence>
<proteinExistence type="predicted"/>
<organism evidence="1 2">
    <name type="scientific">Enterobacteria phage SEGD1</name>
    <dbReference type="NCBI Taxonomy" id="1805456"/>
    <lineage>
        <taxon>Viruses</taxon>
        <taxon>Duplodnaviria</taxon>
        <taxon>Heunggongvirae</taxon>
        <taxon>Uroviricota</taxon>
        <taxon>Caudoviricetes</taxon>
        <taxon>Chimalliviridae</taxon>
        <taxon>Seoulvirus</taxon>
        <taxon>Seoulvirus SPN3US</taxon>
    </lineage>
</organism>
<sequence length="208" mass="23814">MNEITLIRFIDDMVTCQKANRQDTKLRINLMEEEVEGFLEYPRLVKWFKEALPRSWGQLEAWFALPIAERNPNNTIFTGTTALDLAGSVEQPKRLVFFYVNGDSIMADTVNWISDELTVNTTLVGSAADAWVVGQHQSQPYEEIKTGYLIPIYLDGVAPGRSAELFKFLLTETLKVVDSDAGRAWYELTKERTDSFWESLGHRKFIPQ</sequence>
<accession>A0A142IIP8</accession>
<dbReference type="Proteomes" id="UP000223976">
    <property type="component" value="Segment"/>
</dbReference>
<reference evidence="1 2" key="1">
    <citation type="submission" date="2016-02" db="EMBL/GenBank/DDBJ databases">
        <title>Complete genome sequence of a polyvalent bacteriophage, SEGD1, simultaneously inhibiting both Salmonella enterica and Escherichia coli O157:H7.</title>
        <authorList>
            <person name="Fan J."/>
            <person name="Ma J."/>
        </authorList>
    </citation>
    <scope>NUCLEOTIDE SEQUENCE [LARGE SCALE GENOMIC DNA]</scope>
</reference>
<name>A0A142IIP8_9CAUD</name>
<dbReference type="EMBL" id="KU726251">
    <property type="protein sequence ID" value="AMR59836.1"/>
    <property type="molecule type" value="Genomic_DNA"/>
</dbReference>